<accession>A0A6A4SG25</accession>
<dbReference type="Proteomes" id="UP000438429">
    <property type="component" value="Unassembled WGS sequence"/>
</dbReference>
<protein>
    <submittedName>
        <fullName evidence="2">Uncharacterized protein</fullName>
    </submittedName>
</protein>
<dbReference type="AlphaFoldDB" id="A0A6A4SG25"/>
<dbReference type="EMBL" id="VEVO01000013">
    <property type="protein sequence ID" value="KAF0032217.1"/>
    <property type="molecule type" value="Genomic_DNA"/>
</dbReference>
<evidence type="ECO:0000256" key="1">
    <source>
        <dbReference type="SAM" id="MobiDB-lite"/>
    </source>
</evidence>
<gene>
    <name evidence="2" type="ORF">F2P81_014507</name>
</gene>
<reference evidence="2 3" key="1">
    <citation type="submission" date="2019-06" db="EMBL/GenBank/DDBJ databases">
        <title>Draft genomes of female and male turbot (Scophthalmus maximus).</title>
        <authorList>
            <person name="Xu H."/>
            <person name="Xu X.-W."/>
            <person name="Shao C."/>
            <person name="Chen S."/>
        </authorList>
    </citation>
    <scope>NUCLEOTIDE SEQUENCE [LARGE SCALE GENOMIC DNA]</scope>
    <source>
        <strain evidence="2">Ysfricsl-2016a</strain>
        <tissue evidence="2">Blood</tissue>
    </source>
</reference>
<proteinExistence type="predicted"/>
<name>A0A6A4SG25_SCOMX</name>
<organism evidence="2 3">
    <name type="scientific">Scophthalmus maximus</name>
    <name type="common">Turbot</name>
    <name type="synonym">Psetta maxima</name>
    <dbReference type="NCBI Taxonomy" id="52904"/>
    <lineage>
        <taxon>Eukaryota</taxon>
        <taxon>Metazoa</taxon>
        <taxon>Chordata</taxon>
        <taxon>Craniata</taxon>
        <taxon>Vertebrata</taxon>
        <taxon>Euteleostomi</taxon>
        <taxon>Actinopterygii</taxon>
        <taxon>Neopterygii</taxon>
        <taxon>Teleostei</taxon>
        <taxon>Neoteleostei</taxon>
        <taxon>Acanthomorphata</taxon>
        <taxon>Carangaria</taxon>
        <taxon>Pleuronectiformes</taxon>
        <taxon>Pleuronectoidei</taxon>
        <taxon>Scophthalmidae</taxon>
        <taxon>Scophthalmus</taxon>
    </lineage>
</organism>
<dbReference type="PANTHER" id="PTHR46585">
    <property type="entry name" value="INTEGRASE CORE DOMAIN CONTAINING PROTEIN"/>
    <property type="match status" value="1"/>
</dbReference>
<evidence type="ECO:0000313" key="2">
    <source>
        <dbReference type="EMBL" id="KAF0032217.1"/>
    </source>
</evidence>
<sequence>MSDKRKTKRVYYDPSHPGSLGGVERLCRALKDETGEKVDKARVKDFLSEEDTYMLHKPARIHFPRNSVFVPRPLNQFQADLCDMQALSKYNDGFNYLLIVIDVLTKKVKKLKVNFKRGDVVRISKVRGVFDKKYEHSFTEEVFTVHECVLLLPPVYRLKDYDGEPIKECNFSIRAAWPSQREGFYVNLPSKAGLSVFKNNTSSNYQTDLAQNVDLAELWEVALTEITYRHTWFNLPEDDAHFEWRRNNGEKHRQKIRGGYCDDLYQLQDELNSHPRELRTDVSYEGNFSSKFSSVLRRYKSRTLSALLLQRHMWVPLANQIAVLCHLPQIREKKKKKIRSQRKRTEEEHSQKRNILPHLPQQSDISACNRAIISKRRIRIKPVDDAKTYILSCTDKSGFMSRLVNSYKENFNQSDRNKCDILQSRQDSQSALLKYSTEVSSEVEAIAVVSA</sequence>
<comment type="caution">
    <text evidence="2">The sequence shown here is derived from an EMBL/GenBank/DDBJ whole genome shotgun (WGS) entry which is preliminary data.</text>
</comment>
<feature type="region of interest" description="Disordered" evidence="1">
    <location>
        <begin position="334"/>
        <end position="358"/>
    </location>
</feature>
<dbReference type="PANTHER" id="PTHR46585:SF1">
    <property type="entry name" value="CHROMO DOMAIN-CONTAINING PROTEIN"/>
    <property type="match status" value="1"/>
</dbReference>
<evidence type="ECO:0000313" key="3">
    <source>
        <dbReference type="Proteomes" id="UP000438429"/>
    </source>
</evidence>